<sequence>MLSLLLATALATATPSPAADALPTPERRQELLFDAARLGRTDMVAPLVKAGVDINATDARGFTPLILAAYNGQAETLDALIAAGADPCKPDDSQGNTAQMGVAFKGNDAIAARLLTAGCDVNARNKAGQTALMMAALFGRSAQVTMLVKAGADPALADASGRTAKAVAQGQGNDAMVAQLEGRN</sequence>
<feature type="chain" id="PRO_5019083226" evidence="4">
    <location>
        <begin position="19"/>
        <end position="184"/>
    </location>
</feature>
<organism evidence="5 6">
    <name type="scientific">Sphingobium terrigena</name>
    <dbReference type="NCBI Taxonomy" id="2304063"/>
    <lineage>
        <taxon>Bacteria</taxon>
        <taxon>Pseudomonadati</taxon>
        <taxon>Pseudomonadota</taxon>
        <taxon>Alphaproteobacteria</taxon>
        <taxon>Sphingomonadales</taxon>
        <taxon>Sphingomonadaceae</taxon>
        <taxon>Sphingobium</taxon>
    </lineage>
</organism>
<feature type="repeat" description="ANK" evidence="3">
    <location>
        <begin position="127"/>
        <end position="159"/>
    </location>
</feature>
<comment type="caution">
    <text evidence="5">The sequence shown here is derived from an EMBL/GenBank/DDBJ whole genome shotgun (WGS) entry which is preliminary data.</text>
</comment>
<dbReference type="PANTHER" id="PTHR24201">
    <property type="entry name" value="ANK_REP_REGION DOMAIN-CONTAINING PROTEIN"/>
    <property type="match status" value="1"/>
</dbReference>
<keyword evidence="2 3" id="KW-0040">ANK repeat</keyword>
<dbReference type="Proteomes" id="UP000283469">
    <property type="component" value="Unassembled WGS sequence"/>
</dbReference>
<name>A0A418YYC1_9SPHN</name>
<dbReference type="EMBL" id="QVRA01000001">
    <property type="protein sequence ID" value="RJG57822.1"/>
    <property type="molecule type" value="Genomic_DNA"/>
</dbReference>
<dbReference type="RefSeq" id="WP_119743550.1">
    <property type="nucleotide sequence ID" value="NZ_QVRA01000001.1"/>
</dbReference>
<accession>A0A418YYC1</accession>
<dbReference type="InterPro" id="IPR050776">
    <property type="entry name" value="Ank_Repeat/CDKN_Inhibitor"/>
</dbReference>
<dbReference type="PROSITE" id="PS50297">
    <property type="entry name" value="ANK_REP_REGION"/>
    <property type="match status" value="2"/>
</dbReference>
<proteinExistence type="predicted"/>
<dbReference type="AlphaFoldDB" id="A0A418YYC1"/>
<evidence type="ECO:0000256" key="1">
    <source>
        <dbReference type="ARBA" id="ARBA00022737"/>
    </source>
</evidence>
<dbReference type="Pfam" id="PF00023">
    <property type="entry name" value="Ank"/>
    <property type="match status" value="1"/>
</dbReference>
<feature type="repeat" description="ANK" evidence="3">
    <location>
        <begin position="60"/>
        <end position="92"/>
    </location>
</feature>
<dbReference type="InterPro" id="IPR002110">
    <property type="entry name" value="Ankyrin_rpt"/>
</dbReference>
<keyword evidence="6" id="KW-1185">Reference proteome</keyword>
<evidence type="ECO:0000313" key="5">
    <source>
        <dbReference type="EMBL" id="RJG57822.1"/>
    </source>
</evidence>
<evidence type="ECO:0000256" key="2">
    <source>
        <dbReference type="ARBA" id="ARBA00023043"/>
    </source>
</evidence>
<dbReference type="Pfam" id="PF12796">
    <property type="entry name" value="Ank_2"/>
    <property type="match status" value="1"/>
</dbReference>
<protein>
    <submittedName>
        <fullName evidence="5">Ankyrin repeat domain-containing protein</fullName>
    </submittedName>
</protein>
<dbReference type="SMART" id="SM00248">
    <property type="entry name" value="ANK"/>
    <property type="match status" value="4"/>
</dbReference>
<keyword evidence="4" id="KW-0732">Signal</keyword>
<feature type="signal peptide" evidence="4">
    <location>
        <begin position="1"/>
        <end position="18"/>
    </location>
</feature>
<keyword evidence="1" id="KW-0677">Repeat</keyword>
<dbReference type="PRINTS" id="PR01415">
    <property type="entry name" value="ANKYRIN"/>
</dbReference>
<dbReference type="OrthoDB" id="671583at2"/>
<evidence type="ECO:0000256" key="3">
    <source>
        <dbReference type="PROSITE-ProRule" id="PRU00023"/>
    </source>
</evidence>
<evidence type="ECO:0000256" key="4">
    <source>
        <dbReference type="SAM" id="SignalP"/>
    </source>
</evidence>
<evidence type="ECO:0000313" key="6">
    <source>
        <dbReference type="Proteomes" id="UP000283469"/>
    </source>
</evidence>
<dbReference type="PROSITE" id="PS50088">
    <property type="entry name" value="ANK_REPEAT"/>
    <property type="match status" value="2"/>
</dbReference>
<dbReference type="SUPFAM" id="SSF48403">
    <property type="entry name" value="Ankyrin repeat"/>
    <property type="match status" value="1"/>
</dbReference>
<dbReference type="InterPro" id="IPR036770">
    <property type="entry name" value="Ankyrin_rpt-contain_sf"/>
</dbReference>
<dbReference type="Gene3D" id="1.25.40.20">
    <property type="entry name" value="Ankyrin repeat-containing domain"/>
    <property type="match status" value="2"/>
</dbReference>
<reference evidence="5 6" key="1">
    <citation type="submission" date="2018-08" db="EMBL/GenBank/DDBJ databases">
        <title>Sphingobium sp. EO9.</title>
        <authorList>
            <person name="Park Y."/>
            <person name="Kim K.H."/>
            <person name="Jeon C.O."/>
        </authorList>
    </citation>
    <scope>NUCLEOTIDE SEQUENCE [LARGE SCALE GENOMIC DNA]</scope>
    <source>
        <strain evidence="5 6">EO9</strain>
    </source>
</reference>
<gene>
    <name evidence="5" type="ORF">D0Z70_00935</name>
</gene>